<evidence type="ECO:0000256" key="5">
    <source>
        <dbReference type="ARBA" id="ARBA00023125"/>
    </source>
</evidence>
<keyword evidence="6 14" id="KW-0413">Isomerase</keyword>
<dbReference type="GO" id="GO:0006265">
    <property type="term" value="P:DNA topological change"/>
    <property type="evidence" value="ECO:0007669"/>
    <property type="project" value="InterPro"/>
</dbReference>
<dbReference type="InterPro" id="IPR013497">
    <property type="entry name" value="Topo_IA_cen"/>
</dbReference>
<evidence type="ECO:0000313" key="15">
    <source>
        <dbReference type="Proteomes" id="UP000249185"/>
    </source>
</evidence>
<dbReference type="InterPro" id="IPR003602">
    <property type="entry name" value="Topo_IA_DNA-bd_dom"/>
</dbReference>
<evidence type="ECO:0000256" key="7">
    <source>
        <dbReference type="ARBA" id="ARBA00030003"/>
    </source>
</evidence>
<dbReference type="GO" id="GO:0006310">
    <property type="term" value="P:DNA recombination"/>
    <property type="evidence" value="ECO:0007669"/>
    <property type="project" value="TreeGrafter"/>
</dbReference>
<feature type="compositionally biased region" description="Low complexity" evidence="11">
    <location>
        <begin position="796"/>
        <end position="805"/>
    </location>
</feature>
<feature type="region of interest" description="Disordered" evidence="11">
    <location>
        <begin position="778"/>
        <end position="821"/>
    </location>
</feature>
<dbReference type="PROSITE" id="PS50880">
    <property type="entry name" value="TOPRIM"/>
    <property type="match status" value="1"/>
</dbReference>
<dbReference type="InterPro" id="IPR013824">
    <property type="entry name" value="Topo_IA_cen_sub1"/>
</dbReference>
<keyword evidence="4" id="KW-0799">Topoisomerase</keyword>
<keyword evidence="5" id="KW-0238">DNA-binding</keyword>
<accession>A0A2W5N5M0</accession>
<dbReference type="Gene3D" id="2.70.20.10">
    <property type="entry name" value="Topoisomerase I, domain 3"/>
    <property type="match status" value="1"/>
</dbReference>
<gene>
    <name evidence="14" type="ORF">DI556_13165</name>
</gene>
<dbReference type="EC" id="5.6.2.1" evidence="3"/>
<evidence type="ECO:0000256" key="2">
    <source>
        <dbReference type="ARBA" id="ARBA00009446"/>
    </source>
</evidence>
<reference evidence="14 15" key="1">
    <citation type="submission" date="2017-08" db="EMBL/GenBank/DDBJ databases">
        <title>Infants hospitalized years apart are colonized by the same room-sourced microbial strains.</title>
        <authorList>
            <person name="Brooks B."/>
            <person name="Olm M.R."/>
            <person name="Firek B.A."/>
            <person name="Baker R."/>
            <person name="Thomas B.C."/>
            <person name="Morowitz M.J."/>
            <person name="Banfield J.F."/>
        </authorList>
    </citation>
    <scope>NUCLEOTIDE SEQUENCE [LARGE SCALE GENOMIC DNA]</scope>
    <source>
        <strain evidence="14">S2_005_002_R2_34</strain>
    </source>
</reference>
<dbReference type="Gene3D" id="3.40.50.140">
    <property type="match status" value="1"/>
</dbReference>
<evidence type="ECO:0000256" key="11">
    <source>
        <dbReference type="SAM" id="MobiDB-lite"/>
    </source>
</evidence>
<evidence type="ECO:0000259" key="13">
    <source>
        <dbReference type="PROSITE" id="PS52039"/>
    </source>
</evidence>
<dbReference type="InterPro" id="IPR013826">
    <property type="entry name" value="Topo_IA_cen_sub3"/>
</dbReference>
<dbReference type="AlphaFoldDB" id="A0A2W5N5M0"/>
<dbReference type="InterPro" id="IPR006171">
    <property type="entry name" value="TOPRIM_dom"/>
</dbReference>
<comment type="catalytic activity">
    <reaction evidence="1">
        <text>ATP-independent breakage of single-stranded DNA, followed by passage and rejoining.</text>
        <dbReference type="EC" id="5.6.2.1"/>
    </reaction>
</comment>
<dbReference type="PANTHER" id="PTHR11390:SF21">
    <property type="entry name" value="DNA TOPOISOMERASE 3-ALPHA"/>
    <property type="match status" value="1"/>
</dbReference>
<dbReference type="Pfam" id="PF01131">
    <property type="entry name" value="Topoisom_bac"/>
    <property type="match status" value="1"/>
</dbReference>
<dbReference type="GO" id="GO:0006281">
    <property type="term" value="P:DNA repair"/>
    <property type="evidence" value="ECO:0007669"/>
    <property type="project" value="TreeGrafter"/>
</dbReference>
<evidence type="ECO:0000256" key="4">
    <source>
        <dbReference type="ARBA" id="ARBA00023029"/>
    </source>
</evidence>
<evidence type="ECO:0000256" key="8">
    <source>
        <dbReference type="ARBA" id="ARBA00031985"/>
    </source>
</evidence>
<evidence type="ECO:0000259" key="12">
    <source>
        <dbReference type="PROSITE" id="PS50880"/>
    </source>
</evidence>
<dbReference type="PRINTS" id="PR00417">
    <property type="entry name" value="PRTPISMRASEI"/>
</dbReference>
<dbReference type="InterPro" id="IPR013825">
    <property type="entry name" value="Topo_IA_cen_sub2"/>
</dbReference>
<evidence type="ECO:0000256" key="6">
    <source>
        <dbReference type="ARBA" id="ARBA00023235"/>
    </source>
</evidence>
<evidence type="ECO:0000256" key="3">
    <source>
        <dbReference type="ARBA" id="ARBA00012891"/>
    </source>
</evidence>
<dbReference type="GO" id="GO:0003677">
    <property type="term" value="F:DNA binding"/>
    <property type="evidence" value="ECO:0007669"/>
    <property type="project" value="UniProtKB-KW"/>
</dbReference>
<comment type="caution">
    <text evidence="14">The sequence shown here is derived from an EMBL/GenBank/DDBJ whole genome shotgun (WGS) entry which is preliminary data.</text>
</comment>
<proteinExistence type="inferred from homology"/>
<feature type="compositionally biased region" description="Basic and acidic residues" evidence="11">
    <location>
        <begin position="778"/>
        <end position="788"/>
    </location>
</feature>
<feature type="domain" description="Toprim" evidence="12">
    <location>
        <begin position="2"/>
        <end position="119"/>
    </location>
</feature>
<dbReference type="InterPro" id="IPR000380">
    <property type="entry name" value="Topo_IA"/>
</dbReference>
<dbReference type="InterPro" id="IPR003601">
    <property type="entry name" value="Topo_IA_2"/>
</dbReference>
<comment type="similarity">
    <text evidence="2">Belongs to the type IA topoisomerase family.</text>
</comment>
<sequence>MTSVVLCEKPSQAQTVRAAIGARHGKVLAAAGHLLRLRTPEETRPEWKTWSFDLLWPGAFYGKTVDPGRRGFFDPIKAALAHADRVIVATDPDREGLLLGMEIVEFCGFAGEVLRANLLAMDPESIRKAFAASRPFSEFRALYDSGRAREQADQLVNLSLTRAATVGLRAEGTRGAIGVGRVKTPTLALLVRRAEEIRNFKPRDTFQIDATVRVAAGTLVLSCARLPGAEQGKSGEAEAGDELNAGEEALEAVDALEGRILARDLAERLRAAAEGFRGPVSIVARQGAQTPPRLFDLTGAQAAASARFGWSADHTLELAQNLYAAGLITYPRSEETYLPEAAIAEVGTLIPALLDLRPYERFRDLLAEPTPRTGKKGHFSDRALAEAGASHHAIIPNIETADRFTELLRARPREEQLLFNLIATRYLAALAPDFTFLASRVAMTVPFDRADWIFAATGRVRIALGWRAILGFGDKKEAPPLPAIIDGEPGLIERAELRTVTTRPPSRYTDGGLIRAMKEVWRFVPDDEPELRARLRDCKGIGTAATRAGVIDGLVRQGQVKREGKFLEPTDAGERLCRHLDEITPNVTSIVRTAQWETLWTRVARGEETAEHAVERLLGPTQREINQIAAARVKIDMGVKSRPTKAMIGLAEKIAERRGIALPKGLKSDSSVCREFLDAHAGPRAAGDGPRPPSERQLAKAREIATRLGEAVPDDALATPKAISAWIEARVAAMPKTPASAAALGFARKLAEDRGVPLPEGIAEDARLCAAFIDEAKSGGTKKGDAKKAGTRTKAARSGARAAPGSRDRKYSRPGTGSSGV</sequence>
<dbReference type="SUPFAM" id="SSF56712">
    <property type="entry name" value="Prokaryotic type I DNA topoisomerase"/>
    <property type="match status" value="1"/>
</dbReference>
<evidence type="ECO:0000256" key="10">
    <source>
        <dbReference type="ARBA" id="ARBA00032877"/>
    </source>
</evidence>
<protein>
    <recommendedName>
        <fullName evidence="3">DNA topoisomerase</fullName>
        <ecNumber evidence="3">5.6.2.1</ecNumber>
    </recommendedName>
    <alternativeName>
        <fullName evidence="10">Omega-protein</fullName>
    </alternativeName>
    <alternativeName>
        <fullName evidence="9">Relaxing enzyme</fullName>
    </alternativeName>
    <alternativeName>
        <fullName evidence="7">Swivelase</fullName>
    </alternativeName>
    <alternativeName>
        <fullName evidence="8">Untwisting enzyme</fullName>
    </alternativeName>
</protein>
<dbReference type="Proteomes" id="UP000249185">
    <property type="component" value="Unassembled WGS sequence"/>
</dbReference>
<dbReference type="SMART" id="SM00436">
    <property type="entry name" value="TOP1Bc"/>
    <property type="match status" value="1"/>
</dbReference>
<dbReference type="SMART" id="SM00437">
    <property type="entry name" value="TOP1Ac"/>
    <property type="match status" value="1"/>
</dbReference>
<dbReference type="PANTHER" id="PTHR11390">
    <property type="entry name" value="PROKARYOTIC DNA TOPOISOMERASE"/>
    <property type="match status" value="1"/>
</dbReference>
<dbReference type="GO" id="GO:0043597">
    <property type="term" value="C:cytoplasmic replication fork"/>
    <property type="evidence" value="ECO:0007669"/>
    <property type="project" value="TreeGrafter"/>
</dbReference>
<dbReference type="Pfam" id="PF01751">
    <property type="entry name" value="Toprim"/>
    <property type="match status" value="1"/>
</dbReference>
<organism evidence="14 15">
    <name type="scientific">Rhodovulum sulfidophilum</name>
    <name type="common">Rhodobacter sulfidophilus</name>
    <dbReference type="NCBI Taxonomy" id="35806"/>
    <lineage>
        <taxon>Bacteria</taxon>
        <taxon>Pseudomonadati</taxon>
        <taxon>Pseudomonadota</taxon>
        <taxon>Alphaproteobacteria</taxon>
        <taxon>Rhodobacterales</taxon>
        <taxon>Paracoccaceae</taxon>
        <taxon>Rhodovulum</taxon>
    </lineage>
</organism>
<dbReference type="SMART" id="SM00493">
    <property type="entry name" value="TOPRIM"/>
    <property type="match status" value="1"/>
</dbReference>
<feature type="domain" description="Topo IA-type catalytic" evidence="13">
    <location>
        <begin position="139"/>
        <end position="625"/>
    </location>
</feature>
<name>A0A2W5N5M0_RHOSU</name>
<evidence type="ECO:0000313" key="14">
    <source>
        <dbReference type="EMBL" id="PZQ48762.1"/>
    </source>
</evidence>
<evidence type="ECO:0000256" key="1">
    <source>
        <dbReference type="ARBA" id="ARBA00000213"/>
    </source>
</evidence>
<dbReference type="GO" id="GO:0003917">
    <property type="term" value="F:DNA topoisomerase type I (single strand cut, ATP-independent) activity"/>
    <property type="evidence" value="ECO:0007669"/>
    <property type="project" value="UniProtKB-EC"/>
</dbReference>
<dbReference type="InterPro" id="IPR023405">
    <property type="entry name" value="Topo_IA_core_domain"/>
</dbReference>
<dbReference type="Gene3D" id="1.10.290.10">
    <property type="entry name" value="Topoisomerase I, domain 4"/>
    <property type="match status" value="1"/>
</dbReference>
<dbReference type="Gene3D" id="1.10.460.10">
    <property type="entry name" value="Topoisomerase I, domain 2"/>
    <property type="match status" value="1"/>
</dbReference>
<evidence type="ECO:0000256" key="9">
    <source>
        <dbReference type="ARBA" id="ARBA00032235"/>
    </source>
</evidence>
<dbReference type="PROSITE" id="PS52039">
    <property type="entry name" value="TOPO_IA_2"/>
    <property type="match status" value="1"/>
</dbReference>
<dbReference type="EMBL" id="QFPW01000010">
    <property type="protein sequence ID" value="PZQ48762.1"/>
    <property type="molecule type" value="Genomic_DNA"/>
</dbReference>